<dbReference type="AlphaFoldDB" id="A0A0A9BX74"/>
<evidence type="ECO:0000256" key="1">
    <source>
        <dbReference type="SAM" id="MobiDB-lite"/>
    </source>
</evidence>
<accession>A0A0A9BX74</accession>
<proteinExistence type="predicted"/>
<name>A0A0A9BX74_ARUDO</name>
<reference evidence="2" key="2">
    <citation type="journal article" date="2015" name="Data Brief">
        <title>Shoot transcriptome of the giant reed, Arundo donax.</title>
        <authorList>
            <person name="Barrero R.A."/>
            <person name="Guerrero F.D."/>
            <person name="Moolhuijzen P."/>
            <person name="Goolsby J.A."/>
            <person name="Tidwell J."/>
            <person name="Bellgard S.E."/>
            <person name="Bellgard M.I."/>
        </authorList>
    </citation>
    <scope>NUCLEOTIDE SEQUENCE</scope>
    <source>
        <tissue evidence="2">Shoot tissue taken approximately 20 cm above the soil surface</tissue>
    </source>
</reference>
<reference evidence="2" key="1">
    <citation type="submission" date="2014-09" db="EMBL/GenBank/DDBJ databases">
        <authorList>
            <person name="Magalhaes I.L.F."/>
            <person name="Oliveira U."/>
            <person name="Santos F.R."/>
            <person name="Vidigal T.H.D.A."/>
            <person name="Brescovit A.D."/>
            <person name="Santos A.J."/>
        </authorList>
    </citation>
    <scope>NUCLEOTIDE SEQUENCE</scope>
    <source>
        <tissue evidence="2">Shoot tissue taken approximately 20 cm above the soil surface</tissue>
    </source>
</reference>
<sequence length="56" mass="5928">MSDRRRPEAQEQGASSRSEETGLKGRASSTTTPPVTGGRRRGTGDPAVVTSRPEES</sequence>
<feature type="region of interest" description="Disordered" evidence="1">
    <location>
        <begin position="1"/>
        <end position="56"/>
    </location>
</feature>
<organism evidence="2">
    <name type="scientific">Arundo donax</name>
    <name type="common">Giant reed</name>
    <name type="synonym">Donax arundinaceus</name>
    <dbReference type="NCBI Taxonomy" id="35708"/>
    <lineage>
        <taxon>Eukaryota</taxon>
        <taxon>Viridiplantae</taxon>
        <taxon>Streptophyta</taxon>
        <taxon>Embryophyta</taxon>
        <taxon>Tracheophyta</taxon>
        <taxon>Spermatophyta</taxon>
        <taxon>Magnoliopsida</taxon>
        <taxon>Liliopsida</taxon>
        <taxon>Poales</taxon>
        <taxon>Poaceae</taxon>
        <taxon>PACMAD clade</taxon>
        <taxon>Arundinoideae</taxon>
        <taxon>Arundineae</taxon>
        <taxon>Arundo</taxon>
    </lineage>
</organism>
<evidence type="ECO:0000313" key="2">
    <source>
        <dbReference type="EMBL" id="JAD67911.1"/>
    </source>
</evidence>
<dbReference type="EMBL" id="GBRH01229984">
    <property type="protein sequence ID" value="JAD67911.1"/>
    <property type="molecule type" value="Transcribed_RNA"/>
</dbReference>
<protein>
    <submittedName>
        <fullName evidence="2">Uncharacterized protein</fullName>
    </submittedName>
</protein>